<dbReference type="AlphaFoldDB" id="A0A9E2BK62"/>
<dbReference type="InterPro" id="IPR036165">
    <property type="entry name" value="YefM-like_sf"/>
</dbReference>
<name>A0A9E2BK62_PSYF1</name>
<evidence type="ECO:0008006" key="4">
    <source>
        <dbReference type="Google" id="ProtNLM"/>
    </source>
</evidence>
<gene>
    <name evidence="2" type="ORF">DDT42_01899</name>
</gene>
<dbReference type="Gene3D" id="3.40.1620.10">
    <property type="entry name" value="YefM-like domain"/>
    <property type="match status" value="1"/>
</dbReference>
<evidence type="ECO:0000256" key="1">
    <source>
        <dbReference type="ARBA" id="ARBA00009981"/>
    </source>
</evidence>
<proteinExistence type="inferred from homology"/>
<comment type="similarity">
    <text evidence="1">Belongs to the phD/YefM antitoxin family.</text>
</comment>
<protein>
    <recommendedName>
        <fullName evidence="4">Antitoxin</fullName>
    </recommendedName>
</protein>
<sequence length="55" mass="6528">MGVYNRSMKTYNARRAREKFKEVLDEVDEGSEVLILRNSKIYQVVRYDGKNDKQS</sequence>
<accession>A0A9E2BK62</accession>
<reference evidence="2 3" key="1">
    <citation type="journal article" date="2021" name="bioRxiv">
        <title>Unique metabolic strategies in Hadean analogues reveal hints for primordial physiology.</title>
        <authorList>
            <person name="Nobu M.K."/>
            <person name="Nakai R."/>
            <person name="Tamazawa S."/>
            <person name="Mori H."/>
            <person name="Toyoda A."/>
            <person name="Ijiri A."/>
            <person name="Suzuki S."/>
            <person name="Kurokawa K."/>
            <person name="Kamagata Y."/>
            <person name="Tamaki H."/>
        </authorList>
    </citation>
    <scope>NUCLEOTIDE SEQUENCE [LARGE SCALE GENOMIC DNA]</scope>
    <source>
        <strain evidence="2">BS525</strain>
    </source>
</reference>
<dbReference type="Proteomes" id="UP000811545">
    <property type="component" value="Unassembled WGS sequence"/>
</dbReference>
<dbReference type="EMBL" id="QLTW01000273">
    <property type="protein sequence ID" value="MBT9146020.1"/>
    <property type="molecule type" value="Genomic_DNA"/>
</dbReference>
<evidence type="ECO:0000313" key="3">
    <source>
        <dbReference type="Proteomes" id="UP000811545"/>
    </source>
</evidence>
<dbReference type="SUPFAM" id="SSF143120">
    <property type="entry name" value="YefM-like"/>
    <property type="match status" value="1"/>
</dbReference>
<organism evidence="2 3">
    <name type="scientific">Psychracetigena formicireducens</name>
    <dbReference type="NCBI Taxonomy" id="2986056"/>
    <lineage>
        <taxon>Bacteria</taxon>
        <taxon>Bacillati</taxon>
        <taxon>Candidatus Lithacetigenota</taxon>
        <taxon>Candidatus Psychracetigena</taxon>
    </lineage>
</organism>
<comment type="caution">
    <text evidence="2">The sequence shown here is derived from an EMBL/GenBank/DDBJ whole genome shotgun (WGS) entry which is preliminary data.</text>
</comment>
<evidence type="ECO:0000313" key="2">
    <source>
        <dbReference type="EMBL" id="MBT9146020.1"/>
    </source>
</evidence>